<feature type="compositionally biased region" description="Low complexity" evidence="5">
    <location>
        <begin position="334"/>
        <end position="347"/>
    </location>
</feature>
<dbReference type="InterPro" id="IPR001841">
    <property type="entry name" value="Znf_RING"/>
</dbReference>
<reference evidence="8" key="1">
    <citation type="submission" date="2021-02" db="EMBL/GenBank/DDBJ databases">
        <authorList>
            <person name="Nowell W R."/>
        </authorList>
    </citation>
    <scope>NUCLEOTIDE SEQUENCE</scope>
</reference>
<dbReference type="Gene3D" id="3.30.40.10">
    <property type="entry name" value="Zinc/RING finger domain, C3HC4 (zinc finger)"/>
    <property type="match status" value="1"/>
</dbReference>
<dbReference type="FunFam" id="1.10.1170.10:FF:000002">
    <property type="entry name" value="Baculoviral IAP repeat containing 7"/>
    <property type="match status" value="1"/>
</dbReference>
<evidence type="ECO:0000259" key="6">
    <source>
        <dbReference type="PROSITE" id="PS50089"/>
    </source>
</evidence>
<dbReference type="GO" id="GO:0016567">
    <property type="term" value="P:protein ubiquitination"/>
    <property type="evidence" value="ECO:0007669"/>
    <property type="project" value="TreeGrafter"/>
</dbReference>
<feature type="domain" description="RING-type" evidence="6">
    <location>
        <begin position="432"/>
        <end position="466"/>
    </location>
</feature>
<evidence type="ECO:0000256" key="1">
    <source>
        <dbReference type="ARBA" id="ARBA00022723"/>
    </source>
</evidence>
<evidence type="ECO:0000256" key="3">
    <source>
        <dbReference type="ARBA" id="ARBA00022833"/>
    </source>
</evidence>
<dbReference type="AlphaFoldDB" id="A0A8S2SEC9"/>
<dbReference type="PANTHER" id="PTHR12183">
    <property type="entry name" value="MITOCHONDRIAL UBIQUITIN LIGASE ACTIVATOR OF NFKB 1"/>
    <property type="match status" value="1"/>
</dbReference>
<sequence length="478" mass="53728">MDLPHIDLSKFDGIAFIWFDAEMTSGIEVYNTLSSPDEWVIYGRIDSCEESIRDRLKNKRIFLVTSGRLGNKIVGSIHDLPQLHSIYVFCQDIKRHSEWADTFTKIQLVCNNEKDLISNLAIDVAKMCVNIGDQHSKLNEHKNALVWYERGLEKMKQYDGPTKNELTKNEFVNSLRYKIDRSTAACRMDLSVLRKEAKSKIIYLGPSMNALVLKCSAVEFSSDIESCKQLISANPQDEIILFIHADFAMQTIPQIYLLVRHIYIFGITDEIRQIWFHNNFDPKEFSQVHECTENGAQFHLHNAIARNSVGKNNSIALEQLNSAHRMQQLQIPTQVTTVPQPPSSVLTQEKESDTVAEQTTGTSSQIVSAPMTLALSHSSLLMSGDGNMVSFSNESSTSVSSTASTESTTVTTNEDKSKSKHSQNHSGISNPCVLCLTDEKQLACIPCGHLVTCISCSHLLKTCPICWREIEAFVRIYI</sequence>
<accession>A0A8S2SEC9</accession>
<evidence type="ECO:0000313" key="9">
    <source>
        <dbReference type="Proteomes" id="UP000682733"/>
    </source>
</evidence>
<dbReference type="PROSITE" id="PS50089">
    <property type="entry name" value="ZF_RING_2"/>
    <property type="match status" value="1"/>
</dbReference>
<protein>
    <recommendedName>
        <fullName evidence="6">RING-type domain-containing protein</fullName>
    </recommendedName>
</protein>
<dbReference type="Pfam" id="PF13920">
    <property type="entry name" value="zf-C3HC4_3"/>
    <property type="match status" value="1"/>
</dbReference>
<dbReference type="EMBL" id="CAJOBA010048766">
    <property type="protein sequence ID" value="CAF4216238.1"/>
    <property type="molecule type" value="Genomic_DNA"/>
</dbReference>
<evidence type="ECO:0000313" key="8">
    <source>
        <dbReference type="EMBL" id="CAF4216238.1"/>
    </source>
</evidence>
<dbReference type="EMBL" id="CAJNOK010027028">
    <property type="protein sequence ID" value="CAF1412941.1"/>
    <property type="molecule type" value="Genomic_DNA"/>
</dbReference>
<dbReference type="PANTHER" id="PTHR12183:SF32">
    <property type="entry name" value="MITOCHONDRIAL E3 UBIQUITIN PROTEIN LIGASE 1"/>
    <property type="match status" value="1"/>
</dbReference>
<feature type="region of interest" description="Disordered" evidence="5">
    <location>
        <begin position="334"/>
        <end position="363"/>
    </location>
</feature>
<evidence type="ECO:0000256" key="4">
    <source>
        <dbReference type="PROSITE-ProRule" id="PRU00175"/>
    </source>
</evidence>
<evidence type="ECO:0000256" key="2">
    <source>
        <dbReference type="ARBA" id="ARBA00022771"/>
    </source>
</evidence>
<dbReference type="InterPro" id="IPR013083">
    <property type="entry name" value="Znf_RING/FYVE/PHD"/>
</dbReference>
<dbReference type="GO" id="GO:0008270">
    <property type="term" value="F:zinc ion binding"/>
    <property type="evidence" value="ECO:0007669"/>
    <property type="project" value="UniProtKB-KW"/>
</dbReference>
<dbReference type="InterPro" id="IPR051652">
    <property type="entry name" value="MDM2_MDM4_MUL1"/>
</dbReference>
<gene>
    <name evidence="7" type="ORF">OVA965_LOCUS33431</name>
    <name evidence="8" type="ORF">TMI583_LOCUS34316</name>
</gene>
<evidence type="ECO:0000256" key="5">
    <source>
        <dbReference type="SAM" id="MobiDB-lite"/>
    </source>
</evidence>
<dbReference type="GO" id="GO:0004842">
    <property type="term" value="F:ubiquitin-protein transferase activity"/>
    <property type="evidence" value="ECO:0007669"/>
    <property type="project" value="TreeGrafter"/>
</dbReference>
<name>A0A8S2SEC9_9BILA</name>
<keyword evidence="2 4" id="KW-0863">Zinc-finger</keyword>
<feature type="compositionally biased region" description="Low complexity" evidence="5">
    <location>
        <begin position="391"/>
        <end position="412"/>
    </location>
</feature>
<keyword evidence="3" id="KW-0862">Zinc</keyword>
<feature type="region of interest" description="Disordered" evidence="5">
    <location>
        <begin position="391"/>
        <end position="427"/>
    </location>
</feature>
<evidence type="ECO:0000313" key="7">
    <source>
        <dbReference type="EMBL" id="CAF1412941.1"/>
    </source>
</evidence>
<proteinExistence type="predicted"/>
<keyword evidence="1" id="KW-0479">Metal-binding</keyword>
<dbReference type="Proteomes" id="UP000682733">
    <property type="component" value="Unassembled WGS sequence"/>
</dbReference>
<dbReference type="Proteomes" id="UP000677228">
    <property type="component" value="Unassembled WGS sequence"/>
</dbReference>
<comment type="caution">
    <text evidence="8">The sequence shown here is derived from an EMBL/GenBank/DDBJ whole genome shotgun (WGS) entry which is preliminary data.</text>
</comment>
<organism evidence="8 9">
    <name type="scientific">Didymodactylos carnosus</name>
    <dbReference type="NCBI Taxonomy" id="1234261"/>
    <lineage>
        <taxon>Eukaryota</taxon>
        <taxon>Metazoa</taxon>
        <taxon>Spiralia</taxon>
        <taxon>Gnathifera</taxon>
        <taxon>Rotifera</taxon>
        <taxon>Eurotatoria</taxon>
        <taxon>Bdelloidea</taxon>
        <taxon>Philodinida</taxon>
        <taxon>Philodinidae</taxon>
        <taxon>Didymodactylos</taxon>
    </lineage>
</organism>